<evidence type="ECO:0000313" key="9">
    <source>
        <dbReference type="Proteomes" id="UP000178510"/>
    </source>
</evidence>
<dbReference type="EMBL" id="MHQM01000032">
    <property type="protein sequence ID" value="OHA03071.1"/>
    <property type="molecule type" value="Genomic_DNA"/>
</dbReference>
<evidence type="ECO:0008006" key="10">
    <source>
        <dbReference type="Google" id="ProtNLM"/>
    </source>
</evidence>
<reference evidence="8 9" key="1">
    <citation type="journal article" date="2016" name="Nat. Commun.">
        <title>Thousands of microbial genomes shed light on interconnected biogeochemical processes in an aquifer system.</title>
        <authorList>
            <person name="Anantharaman K."/>
            <person name="Brown C.T."/>
            <person name="Hug L.A."/>
            <person name="Sharon I."/>
            <person name="Castelle C.J."/>
            <person name="Probst A.J."/>
            <person name="Thomas B.C."/>
            <person name="Singh A."/>
            <person name="Wilkins M.J."/>
            <person name="Karaoz U."/>
            <person name="Brodie E.L."/>
            <person name="Williams K.H."/>
            <person name="Hubbard S.S."/>
            <person name="Banfield J.F."/>
        </authorList>
    </citation>
    <scope>NUCLEOTIDE SEQUENCE [LARGE SCALE GENOMIC DNA]</scope>
</reference>
<dbReference type="InterPro" id="IPR012933">
    <property type="entry name" value="HicA_mRNA_interferase"/>
</dbReference>
<evidence type="ECO:0000256" key="2">
    <source>
        <dbReference type="ARBA" id="ARBA00022649"/>
    </source>
</evidence>
<accession>A0A1G2KXA7</accession>
<sequence>MPRLKTLSGGDVIKILGTFGFTVIQQKGSHVKLERIQGGERAVLTVPNHTELVRGTVRAIFMQASRYIPEADLRRHFYTK</sequence>
<evidence type="ECO:0000256" key="7">
    <source>
        <dbReference type="ARBA" id="ARBA00023016"/>
    </source>
</evidence>
<keyword evidence="7" id="KW-0346">Stress response</keyword>
<dbReference type="GO" id="GO:0003729">
    <property type="term" value="F:mRNA binding"/>
    <property type="evidence" value="ECO:0007669"/>
    <property type="project" value="InterPro"/>
</dbReference>
<gene>
    <name evidence="8" type="ORF">A3J58_02760</name>
</gene>
<dbReference type="Pfam" id="PF07927">
    <property type="entry name" value="HicA_toxin"/>
    <property type="match status" value="1"/>
</dbReference>
<evidence type="ECO:0000256" key="3">
    <source>
        <dbReference type="ARBA" id="ARBA00022722"/>
    </source>
</evidence>
<protein>
    <recommendedName>
        <fullName evidence="10">Toxin HicA</fullName>
    </recommendedName>
</protein>
<dbReference type="STRING" id="1802274.A3J58_02760"/>
<dbReference type="Gene3D" id="3.30.920.30">
    <property type="entry name" value="Hypothetical protein"/>
    <property type="match status" value="1"/>
</dbReference>
<evidence type="ECO:0000256" key="1">
    <source>
        <dbReference type="ARBA" id="ARBA00006620"/>
    </source>
</evidence>
<keyword evidence="5" id="KW-0378">Hydrolase</keyword>
<dbReference type="Proteomes" id="UP000178510">
    <property type="component" value="Unassembled WGS sequence"/>
</dbReference>
<evidence type="ECO:0000256" key="5">
    <source>
        <dbReference type="ARBA" id="ARBA00022801"/>
    </source>
</evidence>
<keyword evidence="6" id="KW-0694">RNA-binding</keyword>
<evidence type="ECO:0000313" key="8">
    <source>
        <dbReference type="EMBL" id="OHA03071.1"/>
    </source>
</evidence>
<dbReference type="SUPFAM" id="SSF54786">
    <property type="entry name" value="YcfA/nrd intein domain"/>
    <property type="match status" value="1"/>
</dbReference>
<evidence type="ECO:0000256" key="6">
    <source>
        <dbReference type="ARBA" id="ARBA00022884"/>
    </source>
</evidence>
<proteinExistence type="inferred from homology"/>
<keyword evidence="3" id="KW-0540">Nuclease</keyword>
<dbReference type="InterPro" id="IPR038570">
    <property type="entry name" value="HicA_sf"/>
</dbReference>
<name>A0A1G2KXA7_9BACT</name>
<keyword evidence="2" id="KW-1277">Toxin-antitoxin system</keyword>
<dbReference type="GO" id="GO:0016787">
    <property type="term" value="F:hydrolase activity"/>
    <property type="evidence" value="ECO:0007669"/>
    <property type="project" value="UniProtKB-KW"/>
</dbReference>
<comment type="caution">
    <text evidence="8">The sequence shown here is derived from an EMBL/GenBank/DDBJ whole genome shotgun (WGS) entry which is preliminary data.</text>
</comment>
<comment type="similarity">
    <text evidence="1">Belongs to the HicA mRNA interferase family.</text>
</comment>
<dbReference type="AlphaFoldDB" id="A0A1G2KXA7"/>
<evidence type="ECO:0000256" key="4">
    <source>
        <dbReference type="ARBA" id="ARBA00022759"/>
    </source>
</evidence>
<dbReference type="GO" id="GO:0004519">
    <property type="term" value="F:endonuclease activity"/>
    <property type="evidence" value="ECO:0007669"/>
    <property type="project" value="UniProtKB-KW"/>
</dbReference>
<keyword evidence="4" id="KW-0255">Endonuclease</keyword>
<organism evidence="8 9">
    <name type="scientific">Candidatus Sungbacteria bacterium RIFCSPHIGHO2_02_FULL_52_23</name>
    <dbReference type="NCBI Taxonomy" id="1802274"/>
    <lineage>
        <taxon>Bacteria</taxon>
        <taxon>Candidatus Sungiibacteriota</taxon>
    </lineage>
</organism>